<keyword evidence="1" id="KW-0812">Transmembrane</keyword>
<keyword evidence="3" id="KW-1185">Reference proteome</keyword>
<keyword evidence="1" id="KW-1133">Transmembrane helix</keyword>
<feature type="transmembrane region" description="Helical" evidence="1">
    <location>
        <begin position="38"/>
        <end position="55"/>
    </location>
</feature>
<comment type="caution">
    <text evidence="2">The sequence shown here is derived from an EMBL/GenBank/DDBJ whole genome shotgun (WGS) entry which is preliminary data.</text>
</comment>
<evidence type="ECO:0000256" key="1">
    <source>
        <dbReference type="SAM" id="Phobius"/>
    </source>
</evidence>
<evidence type="ECO:0000313" key="2">
    <source>
        <dbReference type="EMBL" id="GHC81945.1"/>
    </source>
</evidence>
<dbReference type="Proteomes" id="UP000626210">
    <property type="component" value="Unassembled WGS sequence"/>
</dbReference>
<name>A0ABQ3G149_9BURK</name>
<dbReference type="RefSeq" id="WP_308433172.1">
    <property type="nucleotide sequence ID" value="NZ_BMYK01000006.1"/>
</dbReference>
<evidence type="ECO:0000313" key="3">
    <source>
        <dbReference type="Proteomes" id="UP000626210"/>
    </source>
</evidence>
<proteinExistence type="predicted"/>
<protein>
    <submittedName>
        <fullName evidence="2">Uncharacterized protein</fullName>
    </submittedName>
</protein>
<feature type="transmembrane region" description="Helical" evidence="1">
    <location>
        <begin position="67"/>
        <end position="86"/>
    </location>
</feature>
<accession>A0ABQ3G149</accession>
<sequence>MTSFVHIDHPQQHPGVARAEAVIEAASRLRQGFDGTRGIAALLLAAVVSALLVLADRMVDSWAGGRLMAAWVVLWLVAFAALALFATPARRLATALVQRLDAWSQRVARERADERLWATAQTDARVMADLKAAVSRSELAAPRIAAALRAAEAPARISLREVVQGWYRDVQKARADVAFLAAAHEDPRMLAELRAAATRAESVPAQTQTLLRGDSASNALRDAAHAMGARRSYYF</sequence>
<organism evidence="2 3">
    <name type="scientific">Pseudorhodoferax aquiterrae</name>
    <dbReference type="NCBI Taxonomy" id="747304"/>
    <lineage>
        <taxon>Bacteria</taxon>
        <taxon>Pseudomonadati</taxon>
        <taxon>Pseudomonadota</taxon>
        <taxon>Betaproteobacteria</taxon>
        <taxon>Burkholderiales</taxon>
        <taxon>Comamonadaceae</taxon>
    </lineage>
</organism>
<reference evidence="3" key="1">
    <citation type="journal article" date="2019" name="Int. J. Syst. Evol. Microbiol.">
        <title>The Global Catalogue of Microorganisms (GCM) 10K type strain sequencing project: providing services to taxonomists for standard genome sequencing and annotation.</title>
        <authorList>
            <consortium name="The Broad Institute Genomics Platform"/>
            <consortium name="The Broad Institute Genome Sequencing Center for Infectious Disease"/>
            <person name="Wu L."/>
            <person name="Ma J."/>
        </authorList>
    </citation>
    <scope>NUCLEOTIDE SEQUENCE [LARGE SCALE GENOMIC DNA]</scope>
    <source>
        <strain evidence="3">KCTC 23314</strain>
    </source>
</reference>
<gene>
    <name evidence="2" type="ORF">GCM10007320_24730</name>
</gene>
<keyword evidence="1" id="KW-0472">Membrane</keyword>
<dbReference type="EMBL" id="BMYK01000006">
    <property type="protein sequence ID" value="GHC81945.1"/>
    <property type="molecule type" value="Genomic_DNA"/>
</dbReference>